<organism evidence="9 10">
    <name type="scientific">Furculomyces boomerangus</name>
    <dbReference type="NCBI Taxonomy" id="61424"/>
    <lineage>
        <taxon>Eukaryota</taxon>
        <taxon>Fungi</taxon>
        <taxon>Fungi incertae sedis</taxon>
        <taxon>Zoopagomycota</taxon>
        <taxon>Kickxellomycotina</taxon>
        <taxon>Harpellomycetes</taxon>
        <taxon>Harpellales</taxon>
        <taxon>Harpellaceae</taxon>
        <taxon>Furculomyces</taxon>
    </lineage>
</organism>
<keyword evidence="5 6" id="KW-0788">Thiol protease</keyword>
<keyword evidence="10" id="KW-1185">Reference proteome</keyword>
<dbReference type="Gene3D" id="3.90.70.10">
    <property type="entry name" value="Cysteine proteinases"/>
    <property type="match status" value="1"/>
</dbReference>
<dbReference type="InterPro" id="IPR018200">
    <property type="entry name" value="USP_CS"/>
</dbReference>
<proteinExistence type="inferred from homology"/>
<comment type="similarity">
    <text evidence="6">Belongs to the peptidase C19 family.</text>
</comment>
<evidence type="ECO:0000256" key="1">
    <source>
        <dbReference type="ARBA" id="ARBA00000707"/>
    </source>
</evidence>
<reference evidence="9 10" key="1">
    <citation type="journal article" date="2018" name="MBio">
        <title>Comparative Genomics Reveals the Core Gene Toolbox for the Fungus-Insect Symbiosis.</title>
        <authorList>
            <person name="Wang Y."/>
            <person name="Stata M."/>
            <person name="Wang W."/>
            <person name="Stajich J.E."/>
            <person name="White M.M."/>
            <person name="Moncalvo J.M."/>
        </authorList>
    </citation>
    <scope>NUCLEOTIDE SEQUENCE [LARGE SCALE GENOMIC DNA]</scope>
    <source>
        <strain evidence="9 10">AUS-77-4</strain>
    </source>
</reference>
<evidence type="ECO:0000259" key="8">
    <source>
        <dbReference type="PROSITE" id="PS50235"/>
    </source>
</evidence>
<evidence type="ECO:0000256" key="2">
    <source>
        <dbReference type="ARBA" id="ARBA00022670"/>
    </source>
</evidence>
<dbReference type="GO" id="GO:0061136">
    <property type="term" value="P:regulation of proteasomal protein catabolic process"/>
    <property type="evidence" value="ECO:0007669"/>
    <property type="project" value="TreeGrafter"/>
</dbReference>
<dbReference type="GO" id="GO:0004843">
    <property type="term" value="F:cysteine-type deubiquitinase activity"/>
    <property type="evidence" value="ECO:0007669"/>
    <property type="project" value="UniProtKB-UniRule"/>
</dbReference>
<dbReference type="InterPro" id="IPR001394">
    <property type="entry name" value="Peptidase_C19_UCH"/>
</dbReference>
<keyword evidence="7" id="KW-0175">Coiled coil</keyword>
<dbReference type="EC" id="3.4.19.12" evidence="6"/>
<dbReference type="InterPro" id="IPR025305">
    <property type="entry name" value="UCH_repeat_domain"/>
</dbReference>
<keyword evidence="2 6" id="KW-0645">Protease</keyword>
<dbReference type="GO" id="GO:0043161">
    <property type="term" value="P:proteasome-mediated ubiquitin-dependent protein catabolic process"/>
    <property type="evidence" value="ECO:0007669"/>
    <property type="project" value="InterPro"/>
</dbReference>
<dbReference type="PROSITE" id="PS50235">
    <property type="entry name" value="USP_3"/>
    <property type="match status" value="1"/>
</dbReference>
<evidence type="ECO:0000313" key="10">
    <source>
        <dbReference type="Proteomes" id="UP000245699"/>
    </source>
</evidence>
<dbReference type="PROSITE" id="PS00972">
    <property type="entry name" value="USP_1"/>
    <property type="match status" value="1"/>
</dbReference>
<dbReference type="InterPro" id="IPR028889">
    <property type="entry name" value="USP"/>
</dbReference>
<accession>A0A2T9YKI1</accession>
<evidence type="ECO:0000256" key="5">
    <source>
        <dbReference type="ARBA" id="ARBA00022807"/>
    </source>
</evidence>
<feature type="coiled-coil region" evidence="7">
    <location>
        <begin position="73"/>
        <end position="100"/>
    </location>
</feature>
<sequence>MLDIGRIWEKLYKEEIGGWSTNVDHVHEWCKIDSPEPAKLPVCKLIEGESESKLVLNTICRTCFCSLEVNLCEDSWEKNTESAKEALKDLKNTSDVYEIEKKLLEKYGKCYKSLYGHHWHIKHEETEQNSMETEDKKSDTKTLVCCECNYSLEFRLKEPVIPATTLAQLKSSKIKLVANNSSGVSEAKKQELGMEKYVSTINGILVLLRNAYKGDTRVIRKDSEKARERLGFDGVFTAIVCLLGFSVDDNFYYPPAVTNNNTEETKRKIELGVNQFLLAIYSVYEGKNSNVTGVSQDPLMISGNGGTVISILLGSNAFPLRPGAKIDTFDVGLRPFSPSYAQLGVPPFVVDRVIVWIYEKLAGEDSANIPFYLDSLTDLGIGRKSELLSGKVREEGAKGNYSMHGVKLAYGHFGTTDQEVSDELIIQLFDFAVSERPNLMATHVEKLGILAISRKSEMLLSKLEEISANRGEFGFAGIENIGNTCYLNSVLQYYYSIESLRELVLKFGDRETWNEELELGRKEGNRGLEREEIEKGVYFVGELHKLFGEMGKINEEKDKRRQYVRPSVGLAKAVLEPLDFSVRANEEKEKKVYFMPQQDITECLSLAETYFDCATPPEINAENTKQVIQRLFDGTLELCYTLKNKTALVKKETFNRIIVDLKDSPQETNSTTKCLERFFEGQQVEWVDEEGKREMAVKKTAIEEVPEYLQIQIQRTQFDVERGETYKSSVGITVEEKVSVGRFIKSGEEAEYTLYAVMEHEGGAEYGHYWIYIRNSETGEWWKYNDLEVRKASAGEVVDFGGSGRVYCMVYRRG</sequence>
<dbReference type="Proteomes" id="UP000245699">
    <property type="component" value="Unassembled WGS sequence"/>
</dbReference>
<dbReference type="Pfam" id="PF00443">
    <property type="entry name" value="UCH"/>
    <property type="match status" value="1"/>
</dbReference>
<dbReference type="InterPro" id="IPR038765">
    <property type="entry name" value="Papain-like_cys_pep_sf"/>
</dbReference>
<dbReference type="InterPro" id="IPR044635">
    <property type="entry name" value="UBP14-like"/>
</dbReference>
<dbReference type="EMBL" id="MBFT01000347">
    <property type="protein sequence ID" value="PVU92784.1"/>
    <property type="molecule type" value="Genomic_DNA"/>
</dbReference>
<dbReference type="AlphaFoldDB" id="A0A2T9YKI1"/>
<dbReference type="SUPFAM" id="SSF54001">
    <property type="entry name" value="Cysteine proteinases"/>
    <property type="match status" value="1"/>
</dbReference>
<evidence type="ECO:0000256" key="7">
    <source>
        <dbReference type="SAM" id="Coils"/>
    </source>
</evidence>
<dbReference type="PANTHER" id="PTHR43982">
    <property type="entry name" value="UBIQUITIN CARBOXYL-TERMINAL HYDROLASE"/>
    <property type="match status" value="1"/>
</dbReference>
<comment type="catalytic activity">
    <reaction evidence="1 6">
        <text>Thiol-dependent hydrolysis of ester, thioester, amide, peptide and isopeptide bonds formed by the C-terminal Gly of ubiquitin (a 76-residue protein attached to proteins as an intracellular targeting signal).</text>
        <dbReference type="EC" id="3.4.19.12"/>
    </reaction>
</comment>
<name>A0A2T9YKI1_9FUNG</name>
<evidence type="ECO:0000256" key="6">
    <source>
        <dbReference type="RuleBase" id="RU366025"/>
    </source>
</evidence>
<dbReference type="STRING" id="61424.A0A2T9YKI1"/>
<dbReference type="GO" id="GO:0070628">
    <property type="term" value="F:proteasome binding"/>
    <property type="evidence" value="ECO:0007669"/>
    <property type="project" value="TreeGrafter"/>
</dbReference>
<dbReference type="GO" id="GO:0016579">
    <property type="term" value="P:protein deubiquitination"/>
    <property type="evidence" value="ECO:0007669"/>
    <property type="project" value="InterPro"/>
</dbReference>
<evidence type="ECO:0000256" key="3">
    <source>
        <dbReference type="ARBA" id="ARBA00022786"/>
    </source>
</evidence>
<comment type="caution">
    <text evidence="9">The sequence shown here is derived from an EMBL/GenBank/DDBJ whole genome shotgun (WGS) entry which is preliminary data.</text>
</comment>
<gene>
    <name evidence="9" type="ORF">BB559_003606</name>
</gene>
<dbReference type="OrthoDB" id="2420415at2759"/>
<keyword evidence="3 6" id="KW-0833">Ubl conjugation pathway</keyword>
<dbReference type="Pfam" id="PF13446">
    <property type="entry name" value="RPT"/>
    <property type="match status" value="2"/>
</dbReference>
<keyword evidence="4 6" id="KW-0378">Hydrolase</keyword>
<evidence type="ECO:0000256" key="4">
    <source>
        <dbReference type="ARBA" id="ARBA00022801"/>
    </source>
</evidence>
<dbReference type="PANTHER" id="PTHR43982:SF6">
    <property type="entry name" value="UBIQUITIN CARBOXYL-TERMINAL HYDROLASE 2-RELATED"/>
    <property type="match status" value="1"/>
</dbReference>
<dbReference type="PROSITE" id="PS00973">
    <property type="entry name" value="USP_2"/>
    <property type="match status" value="1"/>
</dbReference>
<protein>
    <recommendedName>
        <fullName evidence="6">Ubiquitin carboxyl-terminal hydrolase</fullName>
        <ecNumber evidence="6">3.4.19.12</ecNumber>
    </recommendedName>
</protein>
<feature type="domain" description="USP" evidence="8">
    <location>
        <begin position="476"/>
        <end position="814"/>
    </location>
</feature>
<evidence type="ECO:0000313" key="9">
    <source>
        <dbReference type="EMBL" id="PVU92784.1"/>
    </source>
</evidence>